<evidence type="ECO:0000313" key="1">
    <source>
        <dbReference type="EMBL" id="MBH8561792.1"/>
    </source>
</evidence>
<keyword evidence="2" id="KW-1185">Reference proteome</keyword>
<dbReference type="Gene3D" id="2.40.30.90">
    <property type="entry name" value="Bacterial fluorinating enzyme like"/>
    <property type="match status" value="1"/>
</dbReference>
<dbReference type="InterPro" id="IPR023227">
    <property type="entry name" value="SAM_OH_AdoTrfase_C_sf"/>
</dbReference>
<dbReference type="EMBL" id="JAECZC010000007">
    <property type="protein sequence ID" value="MBH8561792.1"/>
    <property type="molecule type" value="Genomic_DNA"/>
</dbReference>
<evidence type="ECO:0000313" key="2">
    <source>
        <dbReference type="Proteomes" id="UP000632766"/>
    </source>
</evidence>
<dbReference type="AlphaFoldDB" id="A0A8J7HM62"/>
<dbReference type="InterPro" id="IPR023228">
    <property type="entry name" value="SAM_OH_AdoTrfase_N_sf"/>
</dbReference>
<protein>
    <submittedName>
        <fullName evidence="1">SAM-dependent chlorinase/fluorinase</fullName>
    </submittedName>
</protein>
<reference evidence="1 2" key="1">
    <citation type="journal article" date="2021" name="Int. J. Syst. Evol. Microbiol.">
        <title>Amazonocrinis nigriterrae gen. nov., sp. nov., Atlanticothrix silvestris gen. nov., sp. nov. and Dendronalium phyllosphericum gen. nov., sp. nov., nostocacean cyanobacteria from Brazilian environments.</title>
        <authorList>
            <person name="Alvarenga D.O."/>
            <person name="Andreote A.P.D."/>
            <person name="Branco L.H.Z."/>
            <person name="Delbaje E."/>
            <person name="Cruz R.B."/>
            <person name="Varani A.M."/>
            <person name="Fiore M.F."/>
        </authorList>
    </citation>
    <scope>NUCLEOTIDE SEQUENCE [LARGE SCALE GENOMIC DNA]</scope>
    <source>
        <strain evidence="1 2">CENA67</strain>
    </source>
</reference>
<dbReference type="RefSeq" id="WP_198123788.1">
    <property type="nucleotide sequence ID" value="NZ_JAECZC010000007.1"/>
</dbReference>
<gene>
    <name evidence="1" type="ORF">I8748_06320</name>
</gene>
<sequence length="261" mass="28114">MLVHIIADYGFGDLAFAEVVQQLKLYLPDAEPILTPVPAFATLAAGFCIAQLGLNKAPAGTIIYHNVAPRKDDEQARADNAGERLAYARLPTGVRVIGVNAGYAFSFVRDLAVELRWATVAAEGSQFRSRDLFPEAAGAIALGQPDALDDKIPLSEIPDVPPNCIAYIDGYGNLKTTIKHEAIKAHEGQVIRLQIGEKQHEAIKSDGSFAVEAGQLAFAPGSSGWTDAQGKDTRWMEVFLRGGNAWQAFNRPSIGTQIQVD</sequence>
<comment type="caution">
    <text evidence="1">The sequence shown here is derived from an EMBL/GenBank/DDBJ whole genome shotgun (WGS) entry which is preliminary data.</text>
</comment>
<organism evidence="1 2">
    <name type="scientific">Amazonocrinis nigriterrae CENA67</name>
    <dbReference type="NCBI Taxonomy" id="2794033"/>
    <lineage>
        <taxon>Bacteria</taxon>
        <taxon>Bacillati</taxon>
        <taxon>Cyanobacteriota</taxon>
        <taxon>Cyanophyceae</taxon>
        <taxon>Nostocales</taxon>
        <taxon>Nostocaceae</taxon>
        <taxon>Amazonocrinis</taxon>
        <taxon>Amazonocrinis nigriterrae</taxon>
    </lineage>
</organism>
<proteinExistence type="predicted"/>
<dbReference type="SUPFAM" id="SSF102522">
    <property type="entry name" value="Bacterial fluorinating enzyme, N-terminal domain"/>
    <property type="match status" value="1"/>
</dbReference>
<name>A0A8J7HM62_9NOST</name>
<dbReference type="Proteomes" id="UP000632766">
    <property type="component" value="Unassembled WGS sequence"/>
</dbReference>
<accession>A0A8J7HM62</accession>